<keyword evidence="8" id="KW-1185">Reference proteome</keyword>
<sequence length="260" mass="27874">MSVYIIYFLIIVLANTVGAISGMGGGVIIKPVMDAFAFHPLAAITFYSCVAVFTMSIASTYKQLKNGFKIEWPKAIAISIGSVFGGVLGNKLFTSLLTYFGDQKQVQLLQIVLTVLSLILVLVYTLKSTRTYKLTHLVAYFAIGLFLGGFSTLLGIGGGPINVSLLIFCFSLTMKEATIYSIVTIFFSQLAKLVEIGTTTGYSIFDLSLLVAIIPAAIIGGYLGGYFSGKVSEEKVSKIFIAVVVLVIVINVVNGVMLIV</sequence>
<dbReference type="OrthoDB" id="3181470at2"/>
<comment type="caution">
    <text evidence="7">The sequence shown here is derived from an EMBL/GenBank/DDBJ whole genome shotgun (WGS) entry which is preliminary data.</text>
</comment>
<evidence type="ECO:0000256" key="2">
    <source>
        <dbReference type="ARBA" id="ARBA00009142"/>
    </source>
</evidence>
<dbReference type="InterPro" id="IPR002781">
    <property type="entry name" value="TM_pro_TauE-like"/>
</dbReference>
<comment type="similarity">
    <text evidence="2 6">Belongs to the 4-toluene sulfonate uptake permease (TSUP) (TC 2.A.102) family.</text>
</comment>
<dbReference type="Proteomes" id="UP000287101">
    <property type="component" value="Unassembled WGS sequence"/>
</dbReference>
<keyword evidence="6" id="KW-1003">Cell membrane</keyword>
<dbReference type="GO" id="GO:0005886">
    <property type="term" value="C:plasma membrane"/>
    <property type="evidence" value="ECO:0007669"/>
    <property type="project" value="UniProtKB-SubCell"/>
</dbReference>
<feature type="transmembrane region" description="Helical" evidence="6">
    <location>
        <begin position="7"/>
        <end position="29"/>
    </location>
</feature>
<evidence type="ECO:0000256" key="5">
    <source>
        <dbReference type="ARBA" id="ARBA00023136"/>
    </source>
</evidence>
<organism evidence="7 8">
    <name type="scientific">Vagococcus fessus</name>
    <dbReference type="NCBI Taxonomy" id="120370"/>
    <lineage>
        <taxon>Bacteria</taxon>
        <taxon>Bacillati</taxon>
        <taxon>Bacillota</taxon>
        <taxon>Bacilli</taxon>
        <taxon>Lactobacillales</taxon>
        <taxon>Enterococcaceae</taxon>
        <taxon>Vagococcus</taxon>
    </lineage>
</organism>
<feature type="transmembrane region" description="Helical" evidence="6">
    <location>
        <begin position="106"/>
        <end position="125"/>
    </location>
</feature>
<feature type="transmembrane region" description="Helical" evidence="6">
    <location>
        <begin position="163"/>
        <end position="187"/>
    </location>
</feature>
<feature type="transmembrane region" description="Helical" evidence="6">
    <location>
        <begin position="207"/>
        <end position="227"/>
    </location>
</feature>
<keyword evidence="4 6" id="KW-1133">Transmembrane helix</keyword>
<dbReference type="RefSeq" id="WP_126832597.1">
    <property type="nucleotide sequence ID" value="NZ_CBCRYB010000005.1"/>
</dbReference>
<dbReference type="PANTHER" id="PTHR43701">
    <property type="entry name" value="MEMBRANE TRANSPORTER PROTEIN MJ0441-RELATED"/>
    <property type="match status" value="1"/>
</dbReference>
<feature type="transmembrane region" description="Helical" evidence="6">
    <location>
        <begin position="137"/>
        <end position="157"/>
    </location>
</feature>
<feature type="transmembrane region" description="Helical" evidence="6">
    <location>
        <begin position="75"/>
        <end position="100"/>
    </location>
</feature>
<evidence type="ECO:0000313" key="8">
    <source>
        <dbReference type="Proteomes" id="UP000287101"/>
    </source>
</evidence>
<reference evidence="7 8" key="1">
    <citation type="submission" date="2017-05" db="EMBL/GenBank/DDBJ databases">
        <title>Vagococcus spp. assemblies.</title>
        <authorList>
            <person name="Gulvik C.A."/>
        </authorList>
    </citation>
    <scope>NUCLEOTIDE SEQUENCE [LARGE SCALE GENOMIC DNA]</scope>
    <source>
        <strain evidence="7 8">CCUG 41755</strain>
    </source>
</reference>
<dbReference type="AlphaFoldDB" id="A0A430A5J2"/>
<evidence type="ECO:0000313" key="7">
    <source>
        <dbReference type="EMBL" id="RSU02072.1"/>
    </source>
</evidence>
<evidence type="ECO:0000256" key="1">
    <source>
        <dbReference type="ARBA" id="ARBA00004141"/>
    </source>
</evidence>
<keyword evidence="5 6" id="KW-0472">Membrane</keyword>
<accession>A0A430A5J2</accession>
<feature type="transmembrane region" description="Helical" evidence="6">
    <location>
        <begin position="35"/>
        <end position="54"/>
    </location>
</feature>
<dbReference type="InterPro" id="IPR051598">
    <property type="entry name" value="TSUP/Inactive_protease-like"/>
</dbReference>
<name>A0A430A5J2_9ENTE</name>
<proteinExistence type="inferred from homology"/>
<evidence type="ECO:0000256" key="4">
    <source>
        <dbReference type="ARBA" id="ARBA00022989"/>
    </source>
</evidence>
<dbReference type="EMBL" id="NGJY01000004">
    <property type="protein sequence ID" value="RSU02072.1"/>
    <property type="molecule type" value="Genomic_DNA"/>
</dbReference>
<dbReference type="Pfam" id="PF01925">
    <property type="entry name" value="TauE"/>
    <property type="match status" value="1"/>
</dbReference>
<keyword evidence="3 6" id="KW-0812">Transmembrane</keyword>
<evidence type="ECO:0000256" key="3">
    <source>
        <dbReference type="ARBA" id="ARBA00022692"/>
    </source>
</evidence>
<dbReference type="PANTHER" id="PTHR43701:SF2">
    <property type="entry name" value="MEMBRANE TRANSPORTER PROTEIN YJNA-RELATED"/>
    <property type="match status" value="1"/>
</dbReference>
<evidence type="ECO:0000256" key="6">
    <source>
        <dbReference type="RuleBase" id="RU363041"/>
    </source>
</evidence>
<gene>
    <name evidence="7" type="ORF">CBF31_09935</name>
</gene>
<feature type="transmembrane region" description="Helical" evidence="6">
    <location>
        <begin position="239"/>
        <end position="259"/>
    </location>
</feature>
<protein>
    <recommendedName>
        <fullName evidence="6">Probable membrane transporter protein</fullName>
    </recommendedName>
</protein>
<comment type="subcellular location">
    <subcellularLocation>
        <location evidence="6">Cell membrane</location>
        <topology evidence="6">Multi-pass membrane protein</topology>
    </subcellularLocation>
    <subcellularLocation>
        <location evidence="1">Membrane</location>
        <topology evidence="1">Multi-pass membrane protein</topology>
    </subcellularLocation>
</comment>